<feature type="region of interest" description="Disordered" evidence="1">
    <location>
        <begin position="69"/>
        <end position="89"/>
    </location>
</feature>
<protein>
    <submittedName>
        <fullName evidence="2">Uncharacterized protein</fullName>
    </submittedName>
</protein>
<evidence type="ECO:0000313" key="3">
    <source>
        <dbReference type="Proteomes" id="UP000031523"/>
    </source>
</evidence>
<organism evidence="2 3">
    <name type="scientific">Streptomyces albus (strain ATCC 21838 / DSM 41398 / FERM P-419 / JCM 4703 / NBRC 107858)</name>
    <dbReference type="NCBI Taxonomy" id="1081613"/>
    <lineage>
        <taxon>Bacteria</taxon>
        <taxon>Bacillati</taxon>
        <taxon>Actinomycetota</taxon>
        <taxon>Actinomycetes</taxon>
        <taxon>Kitasatosporales</taxon>
        <taxon>Streptomycetaceae</taxon>
        <taxon>Streptomyces</taxon>
    </lineage>
</organism>
<feature type="region of interest" description="Disordered" evidence="1">
    <location>
        <begin position="1"/>
        <end position="50"/>
    </location>
</feature>
<feature type="compositionally biased region" description="Basic residues" evidence="1">
    <location>
        <begin position="28"/>
        <end position="50"/>
    </location>
</feature>
<reference evidence="2 3" key="1">
    <citation type="submission" date="2015-01" db="EMBL/GenBank/DDBJ databases">
        <title>Enhanced salinomycin production by adjusting the supply of polyketide extender units in Streptomyce albus DSM 41398.</title>
        <authorList>
            <person name="Lu C."/>
        </authorList>
    </citation>
    <scope>NUCLEOTIDE SEQUENCE [LARGE SCALE GENOMIC DNA]</scope>
    <source>
        <strain evidence="3">ATCC 21838 / DSM 41398 / FERM P-419 / JCM 4703 / NBRC 107858</strain>
    </source>
</reference>
<sequence>MPGAPLAEAPQQSLRRAVGRGAADGRGRLHRAAPGRTPARGRRVRPGHRGVRTVVVRTIAASSAWCRARPVRRPGARPGSRPPGQQIAR</sequence>
<accession>A0A0B5F5P8</accession>
<gene>
    <name evidence="2" type="ORF">SLNWT_5850</name>
</gene>
<proteinExistence type="predicted"/>
<dbReference type="KEGG" id="sals:SLNWT_5850"/>
<evidence type="ECO:0000256" key="1">
    <source>
        <dbReference type="SAM" id="MobiDB-lite"/>
    </source>
</evidence>
<keyword evidence="3" id="KW-1185">Reference proteome</keyword>
<evidence type="ECO:0000313" key="2">
    <source>
        <dbReference type="EMBL" id="AJE86226.1"/>
    </source>
</evidence>
<dbReference type="AlphaFoldDB" id="A0A0B5F5P8"/>
<dbReference type="Proteomes" id="UP000031523">
    <property type="component" value="Chromosome"/>
</dbReference>
<dbReference type="EMBL" id="CP010519">
    <property type="protein sequence ID" value="AJE86226.1"/>
    <property type="molecule type" value="Genomic_DNA"/>
</dbReference>
<feature type="compositionally biased region" description="Low complexity" evidence="1">
    <location>
        <begin position="76"/>
        <end position="89"/>
    </location>
</feature>
<name>A0A0B5F5P8_STRA4</name>